<keyword evidence="1" id="KW-0732">Signal</keyword>
<organism evidence="2 3">
    <name type="scientific">Brachybacterium hainanense</name>
    <dbReference type="NCBI Taxonomy" id="1541174"/>
    <lineage>
        <taxon>Bacteria</taxon>
        <taxon>Bacillati</taxon>
        <taxon>Actinomycetota</taxon>
        <taxon>Actinomycetes</taxon>
        <taxon>Micrococcales</taxon>
        <taxon>Dermabacteraceae</taxon>
        <taxon>Brachybacterium</taxon>
    </lineage>
</organism>
<gene>
    <name evidence="2" type="ORF">ACFFF6_12240</name>
</gene>
<proteinExistence type="predicted"/>
<dbReference type="EMBL" id="JBHLSV010000014">
    <property type="protein sequence ID" value="MFC0674728.1"/>
    <property type="molecule type" value="Genomic_DNA"/>
</dbReference>
<evidence type="ECO:0000256" key="1">
    <source>
        <dbReference type="SAM" id="SignalP"/>
    </source>
</evidence>
<dbReference type="InterPro" id="IPR006311">
    <property type="entry name" value="TAT_signal"/>
</dbReference>
<feature type="chain" id="PRO_5047341610" description="Ig-like domain-containing protein" evidence="1">
    <location>
        <begin position="34"/>
        <end position="207"/>
    </location>
</feature>
<dbReference type="RefSeq" id="WP_376981089.1">
    <property type="nucleotide sequence ID" value="NZ_JBHLSV010000014.1"/>
</dbReference>
<dbReference type="Proteomes" id="UP001589793">
    <property type="component" value="Unassembled WGS sequence"/>
</dbReference>
<evidence type="ECO:0008006" key="4">
    <source>
        <dbReference type="Google" id="ProtNLM"/>
    </source>
</evidence>
<evidence type="ECO:0000313" key="3">
    <source>
        <dbReference type="Proteomes" id="UP001589793"/>
    </source>
</evidence>
<accession>A0ABV6RFT9</accession>
<reference evidence="2 3" key="1">
    <citation type="submission" date="2024-09" db="EMBL/GenBank/DDBJ databases">
        <authorList>
            <person name="Sun Q."/>
            <person name="Mori K."/>
        </authorList>
    </citation>
    <scope>NUCLEOTIDE SEQUENCE [LARGE SCALE GENOMIC DNA]</scope>
    <source>
        <strain evidence="2 3">CICC 10874</strain>
    </source>
</reference>
<sequence>MNSMRKISRRSLAKGIAWTAPAMTMAIAAPAIASSTDPTVPADPAFDFAHGVKNPGNSCTNKACMPKDSYATPVTITNPTAHPFIVEFLDYRLGVTSSSGTDGASDGVSSVGRTYSAGAQLSCSTGSVPACSPLPCQNAGGTTVNASRSVCIQPGQTLSFWVITGGLSGNSSNVPQYVSWRWIDATDCTVKNVGSAYSPDSSPNSAC</sequence>
<dbReference type="PROSITE" id="PS51318">
    <property type="entry name" value="TAT"/>
    <property type="match status" value="1"/>
</dbReference>
<feature type="signal peptide" evidence="1">
    <location>
        <begin position="1"/>
        <end position="33"/>
    </location>
</feature>
<name>A0ABV6RFT9_9MICO</name>
<evidence type="ECO:0000313" key="2">
    <source>
        <dbReference type="EMBL" id="MFC0674728.1"/>
    </source>
</evidence>
<protein>
    <recommendedName>
        <fullName evidence="4">Ig-like domain-containing protein</fullName>
    </recommendedName>
</protein>
<keyword evidence="3" id="KW-1185">Reference proteome</keyword>
<comment type="caution">
    <text evidence="2">The sequence shown here is derived from an EMBL/GenBank/DDBJ whole genome shotgun (WGS) entry which is preliminary data.</text>
</comment>